<feature type="domain" description="C2" evidence="2">
    <location>
        <begin position="24"/>
        <end position="161"/>
    </location>
</feature>
<evidence type="ECO:0000256" key="1">
    <source>
        <dbReference type="ARBA" id="ARBA00006545"/>
    </source>
</evidence>
<dbReference type="AlphaFoldDB" id="A0A1D6QNH2"/>
<dbReference type="EMBL" id="CM000780">
    <property type="protein sequence ID" value="AQK59112.1"/>
    <property type="molecule type" value="Genomic_DNA"/>
</dbReference>
<reference evidence="3" key="1">
    <citation type="submission" date="2015-12" db="EMBL/GenBank/DDBJ databases">
        <title>Update maize B73 reference genome by single molecule sequencing technologies.</title>
        <authorList>
            <consortium name="Maize Genome Sequencing Project"/>
            <person name="Ware D."/>
        </authorList>
    </citation>
    <scope>NUCLEOTIDE SEQUENCE</scope>
    <source>
        <tissue evidence="3">Seedling</tissue>
    </source>
</reference>
<evidence type="ECO:0000259" key="2">
    <source>
        <dbReference type="PROSITE" id="PS50004"/>
    </source>
</evidence>
<dbReference type="FunFam" id="2.60.40.150:FF:000192">
    <property type="entry name" value="Calcium-dependent lipid-binding family protein"/>
    <property type="match status" value="1"/>
</dbReference>
<dbReference type="InterPro" id="IPR026847">
    <property type="entry name" value="VPS13"/>
</dbReference>
<dbReference type="PROSITE" id="PS50004">
    <property type="entry name" value="C2"/>
    <property type="match status" value="1"/>
</dbReference>
<organism evidence="3">
    <name type="scientific">Zea mays</name>
    <name type="common">Maize</name>
    <dbReference type="NCBI Taxonomy" id="4577"/>
    <lineage>
        <taxon>Eukaryota</taxon>
        <taxon>Viridiplantae</taxon>
        <taxon>Streptophyta</taxon>
        <taxon>Embryophyta</taxon>
        <taxon>Tracheophyta</taxon>
        <taxon>Spermatophyta</taxon>
        <taxon>Magnoliopsida</taxon>
        <taxon>Liliopsida</taxon>
        <taxon>Poales</taxon>
        <taxon>Poaceae</taxon>
        <taxon>PACMAD clade</taxon>
        <taxon>Panicoideae</taxon>
        <taxon>Andropogonodae</taxon>
        <taxon>Andropogoneae</taxon>
        <taxon>Tripsacinae</taxon>
        <taxon>Zea</taxon>
    </lineage>
</organism>
<accession>A0A1D6QNH2</accession>
<sequence length="872" mass="98472">MEDSEITIELLQHESKVSLLLPPPRFSDKLNVLSNSTESRYYVVVQIFESKGLPIIDDGNGHSYFCALRLLIGSHASDQHKVFPQSARTRCVKPVETTELLTHCAKWNEHFIFEVPEQASANLEIEVTNLASKAGKGEVIGSLSMPIGRGATMLKRAPSMRMIQHVSDVKRVLTCPLTKKGQIPNFEDRKKGGVLVLSSCYVERSTHSYFQRLKDSINNVESDFCIGLSPDGPWESFTAALPVTVLPKSLNNNRFAFEVTMRNGKKHATLRGLAVIANDADIKLEVSICPVNMLDNSMLNTRLASSTSVIDEVFENQWYRPIAGWGHNPSIGHRKDLKQWSTKDCSYSSKAFFEPGLPSGWRWTSPWKIERLNFVDNDGWAYAADFQNLNWPSSSWRSSKSPHDFVRRRRWVRSRQQSQEQSAEIPRKVLATVSPHSSTALPWTSMIRDMDLCLQVRPYSEKSEESYSWSQICSLGSESIPKQQHSSLSRQSTVKQSVVSSRNSVLKLAELEKKDVLSYCHPPVSTERYFWFSVGIDASVVHTDLNVPVYDWRISFNSILRLENKLPYEAEYAIWEISTKSNMVEKQHGIVPSGGSVFIYSADIRKPIYLTLFLQNGWILEKDAVLIMDLLSLEHVSSFWMVQKQSQRRLRVSVEHDLGASDAAPKTLRLFVPYWIKNHSSIPLCYRIVEGESTESTEADSLSRPDSLSRVSKSSKFSLKYSSKSLVRRGTMSHRNMQVLEDIEDCSTDYVMLSPQDYLNRSAGMRSESRDNNFSPARVAISMAVGGCTQYSVGVSLFELENKEHVDIKTFASDGSYYWFSVQLKMASDRTKNLPVKPSGPGALSEGMDLMVFQISSSSIIRSNSVRSTADR</sequence>
<dbReference type="InterPro" id="IPR000008">
    <property type="entry name" value="C2_dom"/>
</dbReference>
<protein>
    <submittedName>
        <fullName evidence="3">Calcium-dependent lipid-binding family protein</fullName>
    </submittedName>
</protein>
<dbReference type="PANTHER" id="PTHR16166:SF93">
    <property type="entry name" value="INTERMEMBRANE LIPID TRANSFER PROTEIN VPS13"/>
    <property type="match status" value="1"/>
</dbReference>
<dbReference type="InterPro" id="IPR035892">
    <property type="entry name" value="C2_domain_sf"/>
</dbReference>
<dbReference type="ExpressionAtlas" id="A0A1D6QNH2">
    <property type="expression patterns" value="baseline and differential"/>
</dbReference>
<comment type="similarity">
    <text evidence="1">Belongs to the VPS13 family.</text>
</comment>
<dbReference type="Pfam" id="PF25036">
    <property type="entry name" value="VPS13_VAB"/>
    <property type="match status" value="1"/>
</dbReference>
<dbReference type="PANTHER" id="PTHR16166">
    <property type="entry name" value="VACUOLAR PROTEIN SORTING-ASSOCIATED PROTEIN VPS13"/>
    <property type="match status" value="1"/>
</dbReference>
<dbReference type="Gene3D" id="2.60.40.150">
    <property type="entry name" value="C2 domain"/>
    <property type="match status" value="1"/>
</dbReference>
<gene>
    <name evidence="3" type="ORF">ZEAMMB73_Zm00001d053262</name>
</gene>
<dbReference type="InterPro" id="IPR009543">
    <property type="entry name" value="VPS13_VAB"/>
</dbReference>
<name>A0A1D6QNH2_MAIZE</name>
<dbReference type="SUPFAM" id="SSF49562">
    <property type="entry name" value="C2 domain (Calcium/lipid-binding domain, CaLB)"/>
    <property type="match status" value="1"/>
</dbReference>
<proteinExistence type="inferred from homology"/>
<dbReference type="Pfam" id="PF00168">
    <property type="entry name" value="C2"/>
    <property type="match status" value="1"/>
</dbReference>
<dbReference type="CDD" id="cd00030">
    <property type="entry name" value="C2"/>
    <property type="match status" value="1"/>
</dbReference>
<evidence type="ECO:0000313" key="3">
    <source>
        <dbReference type="EMBL" id="AQK59112.1"/>
    </source>
</evidence>